<proteinExistence type="predicted"/>
<dbReference type="Proteomes" id="UP000604046">
    <property type="component" value="Unassembled WGS sequence"/>
</dbReference>
<feature type="signal peptide" evidence="1">
    <location>
        <begin position="1"/>
        <end position="26"/>
    </location>
</feature>
<dbReference type="AlphaFoldDB" id="A0A812NIY4"/>
<protein>
    <recommendedName>
        <fullName evidence="4">Copper transporter</fullName>
    </recommendedName>
</protein>
<comment type="caution">
    <text evidence="2">The sequence shown here is derived from an EMBL/GenBank/DDBJ whole genome shotgun (WGS) entry which is preliminary data.</text>
</comment>
<evidence type="ECO:0000256" key="1">
    <source>
        <dbReference type="SAM" id="SignalP"/>
    </source>
</evidence>
<accession>A0A812NIY4</accession>
<sequence length="210" mass="23436">MTASLGFHSTSMGRFFMMSLLFLSDALVSVNRTDRIEVVLNTTEAELPLRDMPEAPAARAHRSSRSTALQVVPRVWPLGEAEDTPPPFRTLHLYMAVSMILGMVMVACYRSLQWLCSSGPTRPLQAHDPLEYAFKARQLQRLRQAPAGSHEEVGELGFVDIMVLIVFMGYLWGGHGMVSLHCVLHHYGLGVDRICDFRFVGTALSSFHNC</sequence>
<name>A0A812NIY4_9DINO</name>
<organism evidence="2 3">
    <name type="scientific">Symbiodinium natans</name>
    <dbReference type="NCBI Taxonomy" id="878477"/>
    <lineage>
        <taxon>Eukaryota</taxon>
        <taxon>Sar</taxon>
        <taxon>Alveolata</taxon>
        <taxon>Dinophyceae</taxon>
        <taxon>Suessiales</taxon>
        <taxon>Symbiodiniaceae</taxon>
        <taxon>Symbiodinium</taxon>
    </lineage>
</organism>
<evidence type="ECO:0000313" key="2">
    <source>
        <dbReference type="EMBL" id="CAE7309301.1"/>
    </source>
</evidence>
<dbReference type="EMBL" id="CAJNDS010002078">
    <property type="protein sequence ID" value="CAE7309301.1"/>
    <property type="molecule type" value="Genomic_DNA"/>
</dbReference>
<keyword evidence="1" id="KW-0732">Signal</keyword>
<reference evidence="2" key="1">
    <citation type="submission" date="2021-02" db="EMBL/GenBank/DDBJ databases">
        <authorList>
            <person name="Dougan E. K."/>
            <person name="Rhodes N."/>
            <person name="Thang M."/>
            <person name="Chan C."/>
        </authorList>
    </citation>
    <scope>NUCLEOTIDE SEQUENCE</scope>
</reference>
<evidence type="ECO:0008006" key="4">
    <source>
        <dbReference type="Google" id="ProtNLM"/>
    </source>
</evidence>
<gene>
    <name evidence="2" type="ORF">SNAT2548_LOCUS16247</name>
</gene>
<feature type="chain" id="PRO_5032305005" description="Copper transporter" evidence="1">
    <location>
        <begin position="27"/>
        <end position="210"/>
    </location>
</feature>
<evidence type="ECO:0000313" key="3">
    <source>
        <dbReference type="Proteomes" id="UP000604046"/>
    </source>
</evidence>
<keyword evidence="3" id="KW-1185">Reference proteome</keyword>